<dbReference type="Proteomes" id="UP000006860">
    <property type="component" value="Chromosome"/>
</dbReference>
<accession>F0SR44</accession>
<evidence type="ECO:0008006" key="3">
    <source>
        <dbReference type="Google" id="ProtNLM"/>
    </source>
</evidence>
<reference evidence="2" key="1">
    <citation type="submission" date="2011-02" db="EMBL/GenBank/DDBJ databases">
        <title>The complete genome of Planctomyces brasiliensis DSM 5305.</title>
        <authorList>
            <person name="Lucas S."/>
            <person name="Copeland A."/>
            <person name="Lapidus A."/>
            <person name="Bruce D."/>
            <person name="Goodwin L."/>
            <person name="Pitluck S."/>
            <person name="Kyrpides N."/>
            <person name="Mavromatis K."/>
            <person name="Pagani I."/>
            <person name="Ivanova N."/>
            <person name="Ovchinnikova G."/>
            <person name="Lu M."/>
            <person name="Detter J.C."/>
            <person name="Han C."/>
            <person name="Land M."/>
            <person name="Hauser L."/>
            <person name="Markowitz V."/>
            <person name="Cheng J.-F."/>
            <person name="Hugenholtz P."/>
            <person name="Woyke T."/>
            <person name="Wu D."/>
            <person name="Tindall B."/>
            <person name="Pomrenke H.G."/>
            <person name="Brambilla E."/>
            <person name="Klenk H.-P."/>
            <person name="Eisen J.A."/>
        </authorList>
    </citation>
    <scope>NUCLEOTIDE SEQUENCE [LARGE SCALE GENOMIC DNA]</scope>
    <source>
        <strain evidence="2">ATCC 49424 / DSM 5305 / JCM 21570 / NBRC 103401 / IFAM 1448</strain>
    </source>
</reference>
<organism evidence="1 2">
    <name type="scientific">Rubinisphaera brasiliensis (strain ATCC 49424 / DSM 5305 / JCM 21570 / IAM 15109 / NBRC 103401 / IFAM 1448)</name>
    <name type="common">Planctomyces brasiliensis</name>
    <dbReference type="NCBI Taxonomy" id="756272"/>
    <lineage>
        <taxon>Bacteria</taxon>
        <taxon>Pseudomonadati</taxon>
        <taxon>Planctomycetota</taxon>
        <taxon>Planctomycetia</taxon>
        <taxon>Planctomycetales</taxon>
        <taxon>Planctomycetaceae</taxon>
        <taxon>Rubinisphaera</taxon>
    </lineage>
</organism>
<dbReference type="HOGENOM" id="CLU_2510636_0_0_0"/>
<dbReference type="AlphaFoldDB" id="F0SR44"/>
<name>F0SR44_RUBBR</name>
<dbReference type="RefSeq" id="WP_013630010.1">
    <property type="nucleotide sequence ID" value="NC_015174.1"/>
</dbReference>
<gene>
    <name evidence="1" type="ordered locus">Plabr_3698</name>
</gene>
<evidence type="ECO:0000313" key="2">
    <source>
        <dbReference type="Proteomes" id="UP000006860"/>
    </source>
</evidence>
<keyword evidence="2" id="KW-1185">Reference proteome</keyword>
<sequence length="85" mass="9242">MSAFMQELVEGDVACLERAEDRDSFTTLLMESARERGVDVAVEDIDAMIDEAFNPGSTLTDRELEVVASGCTCAFCTCSYMVAAM</sequence>
<proteinExistence type="predicted"/>
<dbReference type="EMBL" id="CP002546">
    <property type="protein sequence ID" value="ADY61291.1"/>
    <property type="molecule type" value="Genomic_DNA"/>
</dbReference>
<dbReference type="KEGG" id="pbs:Plabr_3698"/>
<protein>
    <recommendedName>
        <fullName evidence="3">Nif11 domain-containing protein</fullName>
    </recommendedName>
</protein>
<evidence type="ECO:0000313" key="1">
    <source>
        <dbReference type="EMBL" id="ADY61291.1"/>
    </source>
</evidence>